<proteinExistence type="predicted"/>
<evidence type="ECO:0000313" key="3">
    <source>
        <dbReference type="Proteomes" id="UP000298416"/>
    </source>
</evidence>
<dbReference type="EMBL" id="PNBA02000013">
    <property type="protein sequence ID" value="KAG6404675.1"/>
    <property type="molecule type" value="Genomic_DNA"/>
</dbReference>
<feature type="compositionally biased region" description="Basic and acidic residues" evidence="1">
    <location>
        <begin position="35"/>
        <end position="49"/>
    </location>
</feature>
<feature type="region of interest" description="Disordered" evidence="1">
    <location>
        <begin position="29"/>
        <end position="49"/>
    </location>
</feature>
<evidence type="ECO:0000313" key="2">
    <source>
        <dbReference type="EMBL" id="KAG6404675.1"/>
    </source>
</evidence>
<reference evidence="2" key="1">
    <citation type="submission" date="2018-01" db="EMBL/GenBank/DDBJ databases">
        <authorList>
            <person name="Mao J.F."/>
        </authorList>
    </citation>
    <scope>NUCLEOTIDE SEQUENCE</scope>
    <source>
        <strain evidence="2">Huo1</strain>
        <tissue evidence="2">Leaf</tissue>
    </source>
</reference>
<reference evidence="2" key="2">
    <citation type="submission" date="2020-08" db="EMBL/GenBank/DDBJ databases">
        <title>Plant Genome Project.</title>
        <authorList>
            <person name="Zhang R.-G."/>
        </authorList>
    </citation>
    <scope>NUCLEOTIDE SEQUENCE</scope>
    <source>
        <strain evidence="2">Huo1</strain>
        <tissue evidence="2">Leaf</tissue>
    </source>
</reference>
<accession>A0A8X8X2M8</accession>
<dbReference type="AlphaFoldDB" id="A0A8X8X2M8"/>
<dbReference type="Proteomes" id="UP000298416">
    <property type="component" value="Unassembled WGS sequence"/>
</dbReference>
<sequence length="102" mass="11378">MASSMTLPTSFFGGAVTIKPATATTCRNSQLAVREQSKKTQEVKHESKPNTDSIINLENRARFDLIFLIGHTIFSSCRSHDRRLWAHGFQFHCSHSMSIGPA</sequence>
<name>A0A8X8X2M8_SALSN</name>
<protein>
    <submittedName>
        <fullName evidence="2">Uncharacterized protein</fullName>
    </submittedName>
</protein>
<comment type="caution">
    <text evidence="2">The sequence shown here is derived from an EMBL/GenBank/DDBJ whole genome shotgun (WGS) entry which is preliminary data.</text>
</comment>
<keyword evidence="3" id="KW-1185">Reference proteome</keyword>
<organism evidence="2">
    <name type="scientific">Salvia splendens</name>
    <name type="common">Scarlet sage</name>
    <dbReference type="NCBI Taxonomy" id="180675"/>
    <lineage>
        <taxon>Eukaryota</taxon>
        <taxon>Viridiplantae</taxon>
        <taxon>Streptophyta</taxon>
        <taxon>Embryophyta</taxon>
        <taxon>Tracheophyta</taxon>
        <taxon>Spermatophyta</taxon>
        <taxon>Magnoliopsida</taxon>
        <taxon>eudicotyledons</taxon>
        <taxon>Gunneridae</taxon>
        <taxon>Pentapetalae</taxon>
        <taxon>asterids</taxon>
        <taxon>lamiids</taxon>
        <taxon>Lamiales</taxon>
        <taxon>Lamiaceae</taxon>
        <taxon>Nepetoideae</taxon>
        <taxon>Mentheae</taxon>
        <taxon>Salviinae</taxon>
        <taxon>Salvia</taxon>
        <taxon>Salvia subgen. Calosphace</taxon>
        <taxon>core Calosphace</taxon>
    </lineage>
</organism>
<gene>
    <name evidence="2" type="ORF">SASPL_136928</name>
</gene>
<evidence type="ECO:0000256" key="1">
    <source>
        <dbReference type="SAM" id="MobiDB-lite"/>
    </source>
</evidence>